<feature type="domain" description="Fungal lipase-type" evidence="6">
    <location>
        <begin position="101"/>
        <end position="241"/>
    </location>
</feature>
<gene>
    <name evidence="7" type="ORF">B0F90DRAFT_1819333</name>
</gene>
<evidence type="ECO:0000256" key="2">
    <source>
        <dbReference type="ARBA" id="ARBA00043996"/>
    </source>
</evidence>
<feature type="signal peptide" evidence="5">
    <location>
        <begin position="1"/>
        <end position="21"/>
    </location>
</feature>
<dbReference type="EMBL" id="WTXG01000037">
    <property type="protein sequence ID" value="KAI0297460.1"/>
    <property type="molecule type" value="Genomic_DNA"/>
</dbReference>
<accession>A0AAD4M2K7</accession>
<dbReference type="GO" id="GO:0006629">
    <property type="term" value="P:lipid metabolic process"/>
    <property type="evidence" value="ECO:0007669"/>
    <property type="project" value="InterPro"/>
</dbReference>
<comment type="similarity">
    <text evidence="2">Belongs to the AB hydrolase superfamily. Lipase family. Class 3 subfamily.</text>
</comment>
<comment type="caution">
    <text evidence="7">The sequence shown here is derived from an EMBL/GenBank/DDBJ whole genome shotgun (WGS) entry which is preliminary data.</text>
</comment>
<dbReference type="CDD" id="cd00519">
    <property type="entry name" value="Lipase_3"/>
    <property type="match status" value="1"/>
</dbReference>
<keyword evidence="1" id="KW-1015">Disulfide bond</keyword>
<evidence type="ECO:0000256" key="4">
    <source>
        <dbReference type="ARBA" id="ARBA00048461"/>
    </source>
</evidence>
<dbReference type="SUPFAM" id="SSF53474">
    <property type="entry name" value="alpha/beta-Hydrolases"/>
    <property type="match status" value="1"/>
</dbReference>
<dbReference type="PANTHER" id="PTHR45856:SF25">
    <property type="entry name" value="FUNGAL LIPASE-LIKE DOMAIN-CONTAINING PROTEIN"/>
    <property type="match status" value="1"/>
</dbReference>
<evidence type="ECO:0000313" key="8">
    <source>
        <dbReference type="Proteomes" id="UP001203297"/>
    </source>
</evidence>
<evidence type="ECO:0000256" key="5">
    <source>
        <dbReference type="SAM" id="SignalP"/>
    </source>
</evidence>
<sequence>MLPYTFSTLCFAAVLTGIASAASVNKRQTITPLSSSQVSAFKPYSYFAATTYCPPSQTLQWNCGANCAANPDFKPVASGGDGNAIQYWYVGFSPSLNTVIVAHQGTNTSQILADLTDLNLILGPLDSNLFPGVPSDVLVHSGFAQEHAKTAETILANIKDALTKYSATSVTSVGHSLGAALALLESVYLPLHLPSGITFKTVTYGLPRVGNQAFADYVDQHDASLTHINNKEDPIPTVPWQFLGYRHPSGQVHIQDSGVWVACPGQENPSSQCTDGDVSLFRNNEADHDGPYDGVELKC</sequence>
<dbReference type="InterPro" id="IPR029058">
    <property type="entry name" value="AB_hydrolase_fold"/>
</dbReference>
<dbReference type="Pfam" id="PF01764">
    <property type="entry name" value="Lipase_3"/>
    <property type="match status" value="1"/>
</dbReference>
<evidence type="ECO:0000259" key="6">
    <source>
        <dbReference type="Pfam" id="PF01764"/>
    </source>
</evidence>
<name>A0AAD4M2K7_9AGAM</name>
<dbReference type="Gene3D" id="3.40.50.1820">
    <property type="entry name" value="alpha/beta hydrolase"/>
    <property type="match status" value="1"/>
</dbReference>
<dbReference type="InterPro" id="IPR002921">
    <property type="entry name" value="Fungal_lipase-type"/>
</dbReference>
<evidence type="ECO:0000256" key="3">
    <source>
        <dbReference type="ARBA" id="ARBA00047591"/>
    </source>
</evidence>
<dbReference type="Proteomes" id="UP001203297">
    <property type="component" value="Unassembled WGS sequence"/>
</dbReference>
<reference evidence="7" key="1">
    <citation type="journal article" date="2022" name="New Phytol.">
        <title>Evolutionary transition to the ectomycorrhizal habit in the genomes of a hyperdiverse lineage of mushroom-forming fungi.</title>
        <authorList>
            <person name="Looney B."/>
            <person name="Miyauchi S."/>
            <person name="Morin E."/>
            <person name="Drula E."/>
            <person name="Courty P.E."/>
            <person name="Kohler A."/>
            <person name="Kuo A."/>
            <person name="LaButti K."/>
            <person name="Pangilinan J."/>
            <person name="Lipzen A."/>
            <person name="Riley R."/>
            <person name="Andreopoulos W."/>
            <person name="He G."/>
            <person name="Johnson J."/>
            <person name="Nolan M."/>
            <person name="Tritt A."/>
            <person name="Barry K.W."/>
            <person name="Grigoriev I.V."/>
            <person name="Nagy L.G."/>
            <person name="Hibbett D."/>
            <person name="Henrissat B."/>
            <person name="Matheny P.B."/>
            <person name="Labbe J."/>
            <person name="Martin F.M."/>
        </authorList>
    </citation>
    <scope>NUCLEOTIDE SEQUENCE</scope>
    <source>
        <strain evidence="7">BPL690</strain>
    </source>
</reference>
<comment type="catalytic activity">
    <reaction evidence="3">
        <text>a diacylglycerol + H2O = a monoacylglycerol + a fatty acid + H(+)</text>
        <dbReference type="Rhea" id="RHEA:32731"/>
        <dbReference type="ChEBI" id="CHEBI:15377"/>
        <dbReference type="ChEBI" id="CHEBI:15378"/>
        <dbReference type="ChEBI" id="CHEBI:17408"/>
        <dbReference type="ChEBI" id="CHEBI:18035"/>
        <dbReference type="ChEBI" id="CHEBI:28868"/>
    </reaction>
</comment>
<comment type="catalytic activity">
    <reaction evidence="4">
        <text>a monoacylglycerol + H2O = glycerol + a fatty acid + H(+)</text>
        <dbReference type="Rhea" id="RHEA:15245"/>
        <dbReference type="ChEBI" id="CHEBI:15377"/>
        <dbReference type="ChEBI" id="CHEBI:15378"/>
        <dbReference type="ChEBI" id="CHEBI:17408"/>
        <dbReference type="ChEBI" id="CHEBI:17754"/>
        <dbReference type="ChEBI" id="CHEBI:28868"/>
    </reaction>
</comment>
<keyword evidence="5" id="KW-0732">Signal</keyword>
<evidence type="ECO:0000313" key="7">
    <source>
        <dbReference type="EMBL" id="KAI0297460.1"/>
    </source>
</evidence>
<evidence type="ECO:0000256" key="1">
    <source>
        <dbReference type="ARBA" id="ARBA00023157"/>
    </source>
</evidence>
<dbReference type="InterPro" id="IPR051218">
    <property type="entry name" value="Sec_MonoDiacylglyc_Lipase"/>
</dbReference>
<organism evidence="7 8">
    <name type="scientific">Multifurca ochricompacta</name>
    <dbReference type="NCBI Taxonomy" id="376703"/>
    <lineage>
        <taxon>Eukaryota</taxon>
        <taxon>Fungi</taxon>
        <taxon>Dikarya</taxon>
        <taxon>Basidiomycota</taxon>
        <taxon>Agaricomycotina</taxon>
        <taxon>Agaricomycetes</taxon>
        <taxon>Russulales</taxon>
        <taxon>Russulaceae</taxon>
        <taxon>Multifurca</taxon>
    </lineage>
</organism>
<feature type="chain" id="PRO_5042144199" evidence="5">
    <location>
        <begin position="22"/>
        <end position="299"/>
    </location>
</feature>
<keyword evidence="8" id="KW-1185">Reference proteome</keyword>
<proteinExistence type="inferred from homology"/>
<dbReference type="PANTHER" id="PTHR45856">
    <property type="entry name" value="ALPHA/BETA-HYDROLASES SUPERFAMILY PROTEIN"/>
    <property type="match status" value="1"/>
</dbReference>
<protein>
    <submittedName>
        <fullName evidence="7">Lipase</fullName>
    </submittedName>
</protein>
<dbReference type="AlphaFoldDB" id="A0AAD4M2K7"/>